<proteinExistence type="predicted"/>
<organism evidence="2 3">
    <name type="scientific">Brachionus plicatilis</name>
    <name type="common">Marine rotifer</name>
    <name type="synonym">Brachionus muelleri</name>
    <dbReference type="NCBI Taxonomy" id="10195"/>
    <lineage>
        <taxon>Eukaryota</taxon>
        <taxon>Metazoa</taxon>
        <taxon>Spiralia</taxon>
        <taxon>Gnathifera</taxon>
        <taxon>Rotifera</taxon>
        <taxon>Eurotatoria</taxon>
        <taxon>Monogononta</taxon>
        <taxon>Pseudotrocha</taxon>
        <taxon>Ploima</taxon>
        <taxon>Brachionidae</taxon>
        <taxon>Brachionus</taxon>
    </lineage>
</organism>
<dbReference type="EMBL" id="REGN01002768">
    <property type="protein sequence ID" value="RNA26249.1"/>
    <property type="molecule type" value="Genomic_DNA"/>
</dbReference>
<feature type="signal peptide" evidence="1">
    <location>
        <begin position="1"/>
        <end position="22"/>
    </location>
</feature>
<keyword evidence="3" id="KW-1185">Reference proteome</keyword>
<comment type="caution">
    <text evidence="2">The sequence shown here is derived from an EMBL/GenBank/DDBJ whole genome shotgun (WGS) entry which is preliminary data.</text>
</comment>
<sequence length="206" mass="24026">MILIHMVKHGAILALLFMLTNCFTVDMYSGNNHIHFGSTNTTNQTGTVVSAEFPHFGINFNQSSPNVTSLESALAFIAKAYNNFTQNYNKTKMVIDSEQTTRKPRYKHVRNHDTRPNRVKSVKKVLSLEELARLLKNVRDGSQKRDNLFFRFDDRTRKAARPSTSEFFKEKEDKHKFSRPNRLNLRPLDNFLSQRSRYEPKMSTFF</sequence>
<protein>
    <submittedName>
        <fullName evidence="2">Uncharacterized protein</fullName>
    </submittedName>
</protein>
<evidence type="ECO:0000313" key="3">
    <source>
        <dbReference type="Proteomes" id="UP000276133"/>
    </source>
</evidence>
<dbReference type="OrthoDB" id="10596103at2759"/>
<keyword evidence="1" id="KW-0732">Signal</keyword>
<accession>A0A3M7RS02</accession>
<gene>
    <name evidence="2" type="ORF">BpHYR1_028928</name>
</gene>
<dbReference type="AlphaFoldDB" id="A0A3M7RS02"/>
<evidence type="ECO:0000256" key="1">
    <source>
        <dbReference type="SAM" id="SignalP"/>
    </source>
</evidence>
<dbReference type="Proteomes" id="UP000276133">
    <property type="component" value="Unassembled WGS sequence"/>
</dbReference>
<name>A0A3M7RS02_BRAPC</name>
<reference evidence="2 3" key="1">
    <citation type="journal article" date="2018" name="Sci. Rep.">
        <title>Genomic signatures of local adaptation to the degree of environmental predictability in rotifers.</title>
        <authorList>
            <person name="Franch-Gras L."/>
            <person name="Hahn C."/>
            <person name="Garcia-Roger E.M."/>
            <person name="Carmona M.J."/>
            <person name="Serra M."/>
            <person name="Gomez A."/>
        </authorList>
    </citation>
    <scope>NUCLEOTIDE SEQUENCE [LARGE SCALE GENOMIC DNA]</scope>
    <source>
        <strain evidence="2">HYR1</strain>
    </source>
</reference>
<evidence type="ECO:0000313" key="2">
    <source>
        <dbReference type="EMBL" id="RNA26249.1"/>
    </source>
</evidence>
<feature type="chain" id="PRO_5018070218" evidence="1">
    <location>
        <begin position="23"/>
        <end position="206"/>
    </location>
</feature>